<keyword evidence="2" id="KW-0812">Transmembrane</keyword>
<evidence type="ECO:0000313" key="4">
    <source>
        <dbReference type="Proteomes" id="UP000252519"/>
    </source>
</evidence>
<dbReference type="Proteomes" id="UP000252519">
    <property type="component" value="Unassembled WGS sequence"/>
</dbReference>
<keyword evidence="4" id="KW-1185">Reference proteome</keyword>
<gene>
    <name evidence="3" type="ORF">ANCCAN_13525</name>
</gene>
<dbReference type="AlphaFoldDB" id="A0A368GC23"/>
<dbReference type="OrthoDB" id="5859523at2759"/>
<feature type="region of interest" description="Disordered" evidence="1">
    <location>
        <begin position="1"/>
        <end position="84"/>
    </location>
</feature>
<protein>
    <submittedName>
        <fullName evidence="3">Uncharacterized protein</fullName>
    </submittedName>
</protein>
<evidence type="ECO:0000313" key="3">
    <source>
        <dbReference type="EMBL" id="RCN40555.1"/>
    </source>
</evidence>
<evidence type="ECO:0000256" key="2">
    <source>
        <dbReference type="SAM" id="Phobius"/>
    </source>
</evidence>
<evidence type="ECO:0000256" key="1">
    <source>
        <dbReference type="SAM" id="MobiDB-lite"/>
    </source>
</evidence>
<name>A0A368GC23_ANCCA</name>
<organism evidence="3 4">
    <name type="scientific">Ancylostoma caninum</name>
    <name type="common">Dog hookworm</name>
    <dbReference type="NCBI Taxonomy" id="29170"/>
    <lineage>
        <taxon>Eukaryota</taxon>
        <taxon>Metazoa</taxon>
        <taxon>Ecdysozoa</taxon>
        <taxon>Nematoda</taxon>
        <taxon>Chromadorea</taxon>
        <taxon>Rhabditida</taxon>
        <taxon>Rhabditina</taxon>
        <taxon>Rhabditomorpha</taxon>
        <taxon>Strongyloidea</taxon>
        <taxon>Ancylostomatidae</taxon>
        <taxon>Ancylostomatinae</taxon>
        <taxon>Ancylostoma</taxon>
    </lineage>
</organism>
<proteinExistence type="predicted"/>
<reference evidence="3 4" key="1">
    <citation type="submission" date="2014-10" db="EMBL/GenBank/DDBJ databases">
        <title>Draft genome of the hookworm Ancylostoma caninum.</title>
        <authorList>
            <person name="Mitreva M."/>
        </authorList>
    </citation>
    <scope>NUCLEOTIDE SEQUENCE [LARGE SCALE GENOMIC DNA]</scope>
    <source>
        <strain evidence="3 4">Baltimore</strain>
    </source>
</reference>
<accession>A0A368GC23</accession>
<keyword evidence="2" id="KW-0472">Membrane</keyword>
<sequence>MAMQGDAPASRSTPPPTSMANGDGENHTNYIESEPVIEDEGPLTQLRVREVLSETPRVTKPATVHPTHQVSFDDGSDGEMGGQESMRYLSPEELELETTYSRSLSGSPVAPQVGSIKKVLLAVFVLALVVFVFYLSDRVHRQTAGTGADDEL</sequence>
<feature type="transmembrane region" description="Helical" evidence="2">
    <location>
        <begin position="119"/>
        <end position="136"/>
    </location>
</feature>
<dbReference type="EMBL" id="JOJR01000280">
    <property type="protein sequence ID" value="RCN40555.1"/>
    <property type="molecule type" value="Genomic_DNA"/>
</dbReference>
<keyword evidence="2" id="KW-1133">Transmembrane helix</keyword>
<comment type="caution">
    <text evidence="3">The sequence shown here is derived from an EMBL/GenBank/DDBJ whole genome shotgun (WGS) entry which is preliminary data.</text>
</comment>